<protein>
    <recommendedName>
        <fullName evidence="3">Glycosyl transferase family 28 C-terminal domain-containing protein</fullName>
    </recommendedName>
</protein>
<evidence type="ECO:0008006" key="3">
    <source>
        <dbReference type="Google" id="ProtNLM"/>
    </source>
</evidence>
<name>A0ABY4Y6E9_9GAMM</name>
<dbReference type="Proteomes" id="UP001057474">
    <property type="component" value="Chromosome"/>
</dbReference>
<dbReference type="EMBL" id="CP071527">
    <property type="protein sequence ID" value="USQ13052.1"/>
    <property type="molecule type" value="Genomic_DNA"/>
</dbReference>
<evidence type="ECO:0000313" key="2">
    <source>
        <dbReference type="Proteomes" id="UP001057474"/>
    </source>
</evidence>
<keyword evidence="2" id="KW-1185">Reference proteome</keyword>
<evidence type="ECO:0000313" key="1">
    <source>
        <dbReference type="EMBL" id="USQ13052.1"/>
    </source>
</evidence>
<reference evidence="1" key="1">
    <citation type="submission" date="2021-03" db="EMBL/GenBank/DDBJ databases">
        <title>Legionella lytica PCM 2298.</title>
        <authorList>
            <person name="Koper P."/>
        </authorList>
    </citation>
    <scope>NUCLEOTIDE SEQUENCE</scope>
    <source>
        <strain evidence="1">PCM 2298</strain>
    </source>
</reference>
<sequence length="725" mass="81991">MSNQNKPHDNIKLTKDNQSQQIKKPLMIGCSGGGGHISAILGIEQSLKTTYFSDTLELPSYTPVLAEHRPATASIHTGANIMHAYGVGKPLQKIIELTPIPLLPHAEALDEEIRNLSKKEQLNGSRPYIDMLLDVYPEGYESAAVWNILQRNEKTKALKKLIALQYVSDTFNYQIVYDYFMKKLHEAEAIGAPYTEIISTQAMALPALCDVVKDYNASRHEENHIVINQYLTDIPTLGAVHFFNVLATLTPIQQRQMRLYGVGMADEVIQHFFPQGNHFNKIYNVPASRNPMVRVAFKDPSYDNSDKFDQQVTLNFQKEVLPYSIAPEEQIASIMLGSQASADTVKYITPLLKCGMERVFVFGGKNKSISDKIDELINTHPEYKDRIVRLDNQSDKEISALMTRSNIVVTRGGGLSVMEQMAMSHNPEQIILIHHSDTNENEPLSSGISWEDSNVEKLIESLQEGNIYAQKTSPNLALRHIAEGQISSCIKRNQQIELKDLVQKVQGISKSTLNQCLAWLNEGHADKVKEYFKCYTNKENQHEKKYLSIIENLNARCDDCIEYLSKQILDEMKNQNECYIQLIEMGGDADIMAIEPLDAAHIVMQVLNKELENPSPALFAVAKSYDAIQTLQRTISCTNEAQSPFEKLNAFKDSYRDKEIKQTIQSNQSNVFKRLIDEIIYHLAIVFSSKKAETLFNPTMVLRKEIHNLKDETSIEPFDGTNTLT</sequence>
<organism evidence="1 2">
    <name type="scientific">Legionella lytica</name>
    <dbReference type="NCBI Taxonomy" id="96232"/>
    <lineage>
        <taxon>Bacteria</taxon>
        <taxon>Pseudomonadati</taxon>
        <taxon>Pseudomonadota</taxon>
        <taxon>Gammaproteobacteria</taxon>
        <taxon>Legionellales</taxon>
        <taxon>Legionellaceae</taxon>
        <taxon>Legionella</taxon>
    </lineage>
</organism>
<accession>A0ABY4Y6E9</accession>
<dbReference type="RefSeq" id="WP_252579273.1">
    <property type="nucleotide sequence ID" value="NZ_CP071527.1"/>
</dbReference>
<gene>
    <name evidence="1" type="ORF">J2N86_10095</name>
</gene>
<proteinExistence type="predicted"/>